<dbReference type="InterPro" id="IPR001451">
    <property type="entry name" value="Hexapep"/>
</dbReference>
<dbReference type="EMBL" id="JAJCQG010000001">
    <property type="protein sequence ID" value="MCB7279480.1"/>
    <property type="molecule type" value="Genomic_DNA"/>
</dbReference>
<dbReference type="InterPro" id="IPR045304">
    <property type="entry name" value="LbH_SAT"/>
</dbReference>
<dbReference type="Pfam" id="PF00132">
    <property type="entry name" value="Hexapep"/>
    <property type="match status" value="1"/>
</dbReference>
<accession>A0AAP3NV52</accession>
<evidence type="ECO:0000256" key="1">
    <source>
        <dbReference type="ARBA" id="ARBA00022679"/>
    </source>
</evidence>
<dbReference type="AlphaFoldDB" id="A0AAP3NV52"/>
<keyword evidence="2" id="KW-0012">Acyltransferase</keyword>
<reference evidence="3" key="1">
    <citation type="submission" date="2021-10" db="EMBL/GenBank/DDBJ databases">
        <title>Collection of gut derived symbiotic bacterial strains cultured from healthy donors.</title>
        <authorList>
            <person name="Lin H."/>
            <person name="Littmann E."/>
            <person name="Kohout C."/>
            <person name="Pamer E.G."/>
        </authorList>
    </citation>
    <scope>NUCLEOTIDE SEQUENCE</scope>
    <source>
        <strain evidence="3">DFI.1.167</strain>
    </source>
</reference>
<organism evidence="3 4">
    <name type="scientific">Phocaeicola vulgatus</name>
    <name type="common">Bacteroides vulgatus</name>
    <dbReference type="NCBI Taxonomy" id="821"/>
    <lineage>
        <taxon>Bacteria</taxon>
        <taxon>Pseudomonadati</taxon>
        <taxon>Bacteroidota</taxon>
        <taxon>Bacteroidia</taxon>
        <taxon>Bacteroidales</taxon>
        <taxon>Bacteroidaceae</taxon>
        <taxon>Phocaeicola</taxon>
    </lineage>
</organism>
<comment type="caution">
    <text evidence="3">The sequence shown here is derived from an EMBL/GenBank/DDBJ whole genome shotgun (WGS) entry which is preliminary data.</text>
</comment>
<evidence type="ECO:0000256" key="2">
    <source>
        <dbReference type="ARBA" id="ARBA00023315"/>
    </source>
</evidence>
<gene>
    <name evidence="3" type="ORF">LI282_00280</name>
</gene>
<evidence type="ECO:0000313" key="3">
    <source>
        <dbReference type="EMBL" id="MCB7279480.1"/>
    </source>
</evidence>
<sequence length="206" mass="22990">MTVLEFRKLLDIWTSNSWLCSHDFKCDDQIIEESIRVFQSDYSRWYPNDRTINVYNIQYTPQLIAMLLYRISRNVYLSDLKSNVYGGSMGVKDAYSLLARHIGQIELFYSADIGEGLRINHGVGTVVGARCKIGKNCIIHQNCTIGDRNGGRPIIGNNVIIYAGAMLLGNITIGDNSIIGANSVVTKNCPPNSIMVGTPARNIREQ</sequence>
<name>A0AAP3NV52_PHOVU</name>
<proteinExistence type="predicted"/>
<keyword evidence="1" id="KW-0808">Transferase</keyword>
<dbReference type="GO" id="GO:0016746">
    <property type="term" value="F:acyltransferase activity"/>
    <property type="evidence" value="ECO:0007669"/>
    <property type="project" value="UniProtKB-KW"/>
</dbReference>
<dbReference type="PANTHER" id="PTHR42811">
    <property type="entry name" value="SERINE ACETYLTRANSFERASE"/>
    <property type="match status" value="1"/>
</dbReference>
<evidence type="ECO:0000313" key="4">
    <source>
        <dbReference type="Proteomes" id="UP001199363"/>
    </source>
</evidence>
<dbReference type="Proteomes" id="UP001199363">
    <property type="component" value="Unassembled WGS sequence"/>
</dbReference>
<protein>
    <submittedName>
        <fullName evidence="3">Serine acetyltransferase</fullName>
    </submittedName>
</protein>
<dbReference type="CDD" id="cd03354">
    <property type="entry name" value="LbH_SAT"/>
    <property type="match status" value="1"/>
</dbReference>
<dbReference type="RefSeq" id="WP_217315753.1">
    <property type="nucleotide sequence ID" value="NZ_JAHOOU010000002.1"/>
</dbReference>